<evidence type="ECO:0000313" key="1">
    <source>
        <dbReference type="EMBL" id="SFF25016.1"/>
    </source>
</evidence>
<name>A0A1I2H8E1_9BACT</name>
<reference evidence="1 2" key="1">
    <citation type="submission" date="2016-10" db="EMBL/GenBank/DDBJ databases">
        <authorList>
            <person name="de Groot N.N."/>
        </authorList>
    </citation>
    <scope>NUCLEOTIDE SEQUENCE [LARGE SCALE GENOMIC DNA]</scope>
    <source>
        <strain evidence="1 2">DSM 26130</strain>
    </source>
</reference>
<gene>
    <name evidence="1" type="ORF">SAMN05216167_13822</name>
</gene>
<sequence length="170" mass="19494">MDACAIEYKVDYGVIAFVNATHTKSSYSGLPLLPHERTTKTLLRPFSDPKIDALKARIKSEIERYPQYLPEDAENIQDLVNDMAGWIASIEFEKVAIELTPSSTLKFKFLLESDRQLIITKPLDKNELAKDEVFFSLFFNKELLVSDVKNVYELVQGLNKFNKNQAFLNK</sequence>
<dbReference type="Proteomes" id="UP000198598">
    <property type="component" value="Unassembled WGS sequence"/>
</dbReference>
<dbReference type="OrthoDB" id="9910942at2"/>
<dbReference type="AlphaFoldDB" id="A0A1I2H8E1"/>
<keyword evidence="2" id="KW-1185">Reference proteome</keyword>
<accession>A0A1I2H8E1</accession>
<organism evidence="1 2">
    <name type="scientific">Spirosoma endophyticum</name>
    <dbReference type="NCBI Taxonomy" id="662367"/>
    <lineage>
        <taxon>Bacteria</taxon>
        <taxon>Pseudomonadati</taxon>
        <taxon>Bacteroidota</taxon>
        <taxon>Cytophagia</taxon>
        <taxon>Cytophagales</taxon>
        <taxon>Cytophagaceae</taxon>
        <taxon>Spirosoma</taxon>
    </lineage>
</organism>
<dbReference type="STRING" id="662367.SAMN05216167_13822"/>
<dbReference type="RefSeq" id="WP_093834748.1">
    <property type="nucleotide sequence ID" value="NZ_FOLQ01000038.1"/>
</dbReference>
<dbReference type="EMBL" id="FOLQ01000038">
    <property type="protein sequence ID" value="SFF25016.1"/>
    <property type="molecule type" value="Genomic_DNA"/>
</dbReference>
<proteinExistence type="predicted"/>
<protein>
    <submittedName>
        <fullName evidence="1">Uncharacterized protein</fullName>
    </submittedName>
</protein>
<evidence type="ECO:0000313" key="2">
    <source>
        <dbReference type="Proteomes" id="UP000198598"/>
    </source>
</evidence>